<evidence type="ECO:0000256" key="2">
    <source>
        <dbReference type="HAMAP-Rule" id="MF_00984"/>
    </source>
</evidence>
<dbReference type="InterPro" id="IPR011344">
    <property type="entry name" value="ssDNA-bd"/>
</dbReference>
<dbReference type="HAMAP" id="MF_00984">
    <property type="entry name" value="SSB"/>
    <property type="match status" value="1"/>
</dbReference>
<evidence type="ECO:0000313" key="4">
    <source>
        <dbReference type="EMBL" id="UZH54036.1"/>
    </source>
</evidence>
<evidence type="ECO:0000313" key="5">
    <source>
        <dbReference type="Proteomes" id="UP001163981"/>
    </source>
</evidence>
<dbReference type="Pfam" id="PF00436">
    <property type="entry name" value="SSB"/>
    <property type="match status" value="1"/>
</dbReference>
<protein>
    <recommendedName>
        <fullName evidence="2 3">Single-stranded DNA-binding protein</fullName>
        <shortName evidence="2">SSB</shortName>
    </recommendedName>
</protein>
<evidence type="ECO:0000256" key="1">
    <source>
        <dbReference type="ARBA" id="ARBA00023125"/>
    </source>
</evidence>
<dbReference type="GO" id="GO:0003677">
    <property type="term" value="F:DNA binding"/>
    <property type="evidence" value="ECO:0007669"/>
    <property type="project" value="UniProtKB-KW"/>
</dbReference>
<dbReference type="NCBIfam" id="TIGR00621">
    <property type="entry name" value="ssb"/>
    <property type="match status" value="1"/>
</dbReference>
<gene>
    <name evidence="4" type="ORF">JRG66_08440</name>
</gene>
<dbReference type="PANTHER" id="PTHR10302:SF0">
    <property type="entry name" value="SINGLE-STRANDED DNA-BINDING PROTEIN, MITOCHONDRIAL"/>
    <property type="match status" value="1"/>
</dbReference>
<reference evidence="4" key="1">
    <citation type="submission" date="2021-02" db="EMBL/GenBank/DDBJ databases">
        <title>Salinimicrobium sp. nov. isolated from seawater in Tongyeong, Republic of Korea.</title>
        <authorList>
            <person name="Lee S.-J."/>
        </authorList>
    </citation>
    <scope>NUCLEOTIDE SEQUENCE</scope>
    <source>
        <strain evidence="4">HN-2-9-2</strain>
    </source>
</reference>
<accession>A0ABY6NMC1</accession>
<keyword evidence="5" id="KW-1185">Reference proteome</keyword>
<comment type="caution">
    <text evidence="2">Lacks conserved residue(s) required for the propagation of feature annotation.</text>
</comment>
<dbReference type="InterPro" id="IPR012340">
    <property type="entry name" value="NA-bd_OB-fold"/>
</dbReference>
<dbReference type="Proteomes" id="UP001163981">
    <property type="component" value="Chromosome"/>
</dbReference>
<proteinExistence type="inferred from homology"/>
<dbReference type="RefSeq" id="WP_265162336.1">
    <property type="nucleotide sequence ID" value="NZ_CP069620.1"/>
</dbReference>
<dbReference type="PROSITE" id="PS50935">
    <property type="entry name" value="SSB"/>
    <property type="match status" value="1"/>
</dbReference>
<organism evidence="4 5">
    <name type="scientific">Salinimicrobium tongyeongense</name>
    <dbReference type="NCBI Taxonomy" id="2809707"/>
    <lineage>
        <taxon>Bacteria</taxon>
        <taxon>Pseudomonadati</taxon>
        <taxon>Bacteroidota</taxon>
        <taxon>Flavobacteriia</taxon>
        <taxon>Flavobacteriales</taxon>
        <taxon>Flavobacteriaceae</taxon>
        <taxon>Salinimicrobium</taxon>
    </lineage>
</organism>
<keyword evidence="1 2" id="KW-0238">DNA-binding</keyword>
<name>A0ABY6NMC1_9FLAO</name>
<sequence length="114" mass="12898">MNTLKNNVQLSGNVGKAPEIITLSTGKKLAKFSLATRETYTNQKGEKVTDTQWHNIVAWGKMAEMVAQQVPKGRQIEIEGKLNSRSYEDRNGNKKYITEVVCRELFLPQITSQK</sequence>
<evidence type="ECO:0000256" key="3">
    <source>
        <dbReference type="PIRNR" id="PIRNR002070"/>
    </source>
</evidence>
<dbReference type="PANTHER" id="PTHR10302">
    <property type="entry name" value="SINGLE-STRANDED DNA-BINDING PROTEIN"/>
    <property type="match status" value="1"/>
</dbReference>
<comment type="subunit">
    <text evidence="2">Homotetramer.</text>
</comment>
<dbReference type="EMBL" id="CP069620">
    <property type="protein sequence ID" value="UZH54036.1"/>
    <property type="molecule type" value="Genomic_DNA"/>
</dbReference>
<dbReference type="CDD" id="cd04496">
    <property type="entry name" value="SSB_OBF"/>
    <property type="match status" value="1"/>
</dbReference>
<dbReference type="Gene3D" id="2.40.50.140">
    <property type="entry name" value="Nucleic acid-binding proteins"/>
    <property type="match status" value="1"/>
</dbReference>
<dbReference type="InterPro" id="IPR000424">
    <property type="entry name" value="Primosome_PriB/ssb"/>
</dbReference>
<dbReference type="SUPFAM" id="SSF50249">
    <property type="entry name" value="Nucleic acid-binding proteins"/>
    <property type="match status" value="1"/>
</dbReference>
<dbReference type="PIRSF" id="PIRSF002070">
    <property type="entry name" value="SSB"/>
    <property type="match status" value="1"/>
</dbReference>